<protein>
    <recommendedName>
        <fullName evidence="3">Transcription initiation factor TFIIIB</fullName>
    </recommendedName>
</protein>
<evidence type="ECO:0008006" key="3">
    <source>
        <dbReference type="Google" id="ProtNLM"/>
    </source>
</evidence>
<name>A0A4R2KKY6_9FIRM</name>
<accession>A0A4R2KKY6</accession>
<comment type="caution">
    <text evidence="1">The sequence shown here is derived from an EMBL/GenBank/DDBJ whole genome shotgun (WGS) entry which is preliminary data.</text>
</comment>
<dbReference type="RefSeq" id="WP_132247033.1">
    <property type="nucleotide sequence ID" value="NZ_SLWV01000025.1"/>
</dbReference>
<evidence type="ECO:0000313" key="2">
    <source>
        <dbReference type="Proteomes" id="UP000294919"/>
    </source>
</evidence>
<evidence type="ECO:0000313" key="1">
    <source>
        <dbReference type="EMBL" id="TCO70688.1"/>
    </source>
</evidence>
<dbReference type="OrthoDB" id="47713at2"/>
<proteinExistence type="predicted"/>
<sequence length="64" mass="7106">MKNIQECPMCGCKEIEQGEQSGHASMIPVGSIFKRSPIIADICTACGHILSMRVEKPEKFKIKK</sequence>
<keyword evidence="2" id="KW-1185">Reference proteome</keyword>
<organism evidence="1 2">
    <name type="scientific">Marinisporobacter balticus</name>
    <dbReference type="NCBI Taxonomy" id="2018667"/>
    <lineage>
        <taxon>Bacteria</taxon>
        <taxon>Bacillati</taxon>
        <taxon>Bacillota</taxon>
        <taxon>Clostridia</taxon>
        <taxon>Peptostreptococcales</taxon>
        <taxon>Thermotaleaceae</taxon>
        <taxon>Marinisporobacter</taxon>
    </lineage>
</organism>
<dbReference type="Proteomes" id="UP000294919">
    <property type="component" value="Unassembled WGS sequence"/>
</dbReference>
<dbReference type="EMBL" id="SLWV01000025">
    <property type="protein sequence ID" value="TCO70688.1"/>
    <property type="molecule type" value="Genomic_DNA"/>
</dbReference>
<dbReference type="AlphaFoldDB" id="A0A4R2KKY6"/>
<reference evidence="1 2" key="1">
    <citation type="submission" date="2019-03" db="EMBL/GenBank/DDBJ databases">
        <title>Genomic Encyclopedia of Type Strains, Phase IV (KMG-IV): sequencing the most valuable type-strain genomes for metagenomic binning, comparative biology and taxonomic classification.</title>
        <authorList>
            <person name="Goeker M."/>
        </authorList>
    </citation>
    <scope>NUCLEOTIDE SEQUENCE [LARGE SCALE GENOMIC DNA]</scope>
    <source>
        <strain evidence="1 2">DSM 102940</strain>
    </source>
</reference>
<gene>
    <name evidence="1" type="ORF">EV214_12559</name>
</gene>